<reference evidence="1" key="1">
    <citation type="submission" date="2022-08" db="EMBL/GenBank/DDBJ databases">
        <title>A Global Phylogenomic Analysis of the Shiitake Genus Lentinula.</title>
        <authorList>
            <consortium name="DOE Joint Genome Institute"/>
            <person name="Sierra-Patev S."/>
            <person name="Min B."/>
            <person name="Naranjo-Ortiz M."/>
            <person name="Looney B."/>
            <person name="Konkel Z."/>
            <person name="Slot J.C."/>
            <person name="Sakamoto Y."/>
            <person name="Steenwyk J.L."/>
            <person name="Rokas A."/>
            <person name="Carro J."/>
            <person name="Camarero S."/>
            <person name="Ferreira P."/>
            <person name="Molpeceres G."/>
            <person name="Ruiz-Duenas F.J."/>
            <person name="Serrano A."/>
            <person name="Henrissat B."/>
            <person name="Drula E."/>
            <person name="Hughes K.W."/>
            <person name="Mata J.L."/>
            <person name="Ishikawa N.K."/>
            <person name="Vargas-Isla R."/>
            <person name="Ushijima S."/>
            <person name="Smith C.A."/>
            <person name="Ahrendt S."/>
            <person name="Andreopoulos W."/>
            <person name="He G."/>
            <person name="Labutti K."/>
            <person name="Lipzen A."/>
            <person name="Ng V."/>
            <person name="Riley R."/>
            <person name="Sandor L."/>
            <person name="Barry K."/>
            <person name="Martinez A.T."/>
            <person name="Xiao Y."/>
            <person name="Gibbons J.G."/>
            <person name="Terashima K."/>
            <person name="Grigoriev I.V."/>
            <person name="Hibbett D.S."/>
        </authorList>
    </citation>
    <scope>NUCLEOTIDE SEQUENCE</scope>
    <source>
        <strain evidence="1">RHP3577 ss4</strain>
    </source>
</reference>
<evidence type="ECO:0000313" key="2">
    <source>
        <dbReference type="Proteomes" id="UP001150217"/>
    </source>
</evidence>
<sequence length="170" mass="19427">MESFMDVDSGEATSGPYTIHFPGAGKVVSYGATYLDGFNDDCFSEERKENLYYPFSSRPEWEMASFLLSSSLSMQEIDNYLQLELTKQNNLSFKTAQRLHEITDLLPPVPTQTPVVLYYRNTVGVLQDLIKSPLICNSLNFTPLQIFEDSRKLEIELGKCRANFQKERLC</sequence>
<dbReference type="EMBL" id="JANVFT010000062">
    <property type="protein sequence ID" value="KAJ4479912.1"/>
    <property type="molecule type" value="Genomic_DNA"/>
</dbReference>
<evidence type="ECO:0000313" key="1">
    <source>
        <dbReference type="EMBL" id="KAJ4479912.1"/>
    </source>
</evidence>
<comment type="caution">
    <text evidence="1">The sequence shown here is derived from an EMBL/GenBank/DDBJ whole genome shotgun (WGS) entry which is preliminary data.</text>
</comment>
<dbReference type="Proteomes" id="UP001150217">
    <property type="component" value="Unassembled WGS sequence"/>
</dbReference>
<gene>
    <name evidence="1" type="ORF">C8R41DRAFT_869220</name>
</gene>
<organism evidence="1 2">
    <name type="scientific">Lentinula lateritia</name>
    <dbReference type="NCBI Taxonomy" id="40482"/>
    <lineage>
        <taxon>Eukaryota</taxon>
        <taxon>Fungi</taxon>
        <taxon>Dikarya</taxon>
        <taxon>Basidiomycota</taxon>
        <taxon>Agaricomycotina</taxon>
        <taxon>Agaricomycetes</taxon>
        <taxon>Agaricomycetidae</taxon>
        <taxon>Agaricales</taxon>
        <taxon>Marasmiineae</taxon>
        <taxon>Omphalotaceae</taxon>
        <taxon>Lentinula</taxon>
    </lineage>
</organism>
<keyword evidence="2" id="KW-1185">Reference proteome</keyword>
<proteinExistence type="predicted"/>
<accession>A0ABQ8V8F5</accession>
<name>A0ABQ8V8F5_9AGAR</name>
<protein>
    <submittedName>
        <fullName evidence="1">Uncharacterized protein</fullName>
    </submittedName>
</protein>